<dbReference type="Pfam" id="PF01844">
    <property type="entry name" value="HNH"/>
    <property type="match status" value="1"/>
</dbReference>
<comment type="caution">
    <text evidence="2">The sequence shown here is derived from an EMBL/GenBank/DDBJ whole genome shotgun (WGS) entry which is preliminary data.</text>
</comment>
<feature type="domain" description="HNH nuclease" evidence="1">
    <location>
        <begin position="9"/>
        <end position="60"/>
    </location>
</feature>
<dbReference type="InterPro" id="IPR002711">
    <property type="entry name" value="HNH"/>
</dbReference>
<dbReference type="RefSeq" id="WP_164354481.1">
    <property type="nucleotide sequence ID" value="NZ_JBHSVZ010000001.1"/>
</dbReference>
<organism evidence="2 3">
    <name type="scientific">Sulfitobacter sediminilitoris</name>
    <dbReference type="NCBI Taxonomy" id="2698830"/>
    <lineage>
        <taxon>Bacteria</taxon>
        <taxon>Pseudomonadati</taxon>
        <taxon>Pseudomonadota</taxon>
        <taxon>Alphaproteobacteria</taxon>
        <taxon>Rhodobacterales</taxon>
        <taxon>Roseobacteraceae</taxon>
        <taxon>Sulfitobacter</taxon>
    </lineage>
</organism>
<dbReference type="GO" id="GO:0008270">
    <property type="term" value="F:zinc ion binding"/>
    <property type="evidence" value="ECO:0007669"/>
    <property type="project" value="InterPro"/>
</dbReference>
<gene>
    <name evidence="2" type="ORF">GV827_14260</name>
</gene>
<accession>A0A6P0CGG8</accession>
<dbReference type="CDD" id="cd00085">
    <property type="entry name" value="HNHc"/>
    <property type="match status" value="1"/>
</dbReference>
<name>A0A6P0CGG8_9RHOB</name>
<reference evidence="2 3" key="1">
    <citation type="submission" date="2020-01" db="EMBL/GenBank/DDBJ databases">
        <title>Sulfitobacter sediminilitoris sp. nov., isolated from a tidal flat.</title>
        <authorList>
            <person name="Park S."/>
            <person name="Yoon J.-H."/>
        </authorList>
    </citation>
    <scope>NUCLEOTIDE SEQUENCE [LARGE SCALE GENOMIC DNA]</scope>
    <source>
        <strain evidence="2 3">JBTF-M27</strain>
    </source>
</reference>
<keyword evidence="3" id="KW-1185">Reference proteome</keyword>
<dbReference type="GO" id="GO:0004519">
    <property type="term" value="F:endonuclease activity"/>
    <property type="evidence" value="ECO:0007669"/>
    <property type="project" value="InterPro"/>
</dbReference>
<sequence>MSRAFSPRQRRILRMLAGNLCQKCGAVLDAGFHADHVHAHSRGGPTTLDNGQALCATCNLKKGAKNDDY</sequence>
<dbReference type="SMART" id="SM00507">
    <property type="entry name" value="HNHc"/>
    <property type="match status" value="1"/>
</dbReference>
<evidence type="ECO:0000313" key="3">
    <source>
        <dbReference type="Proteomes" id="UP000468591"/>
    </source>
</evidence>
<dbReference type="AlphaFoldDB" id="A0A6P0CGG8"/>
<proteinExistence type="predicted"/>
<dbReference type="Proteomes" id="UP000468591">
    <property type="component" value="Unassembled WGS sequence"/>
</dbReference>
<evidence type="ECO:0000259" key="1">
    <source>
        <dbReference type="SMART" id="SM00507"/>
    </source>
</evidence>
<evidence type="ECO:0000313" key="2">
    <source>
        <dbReference type="EMBL" id="NEK23563.1"/>
    </source>
</evidence>
<dbReference type="EMBL" id="JAABNT010000008">
    <property type="protein sequence ID" value="NEK23563.1"/>
    <property type="molecule type" value="Genomic_DNA"/>
</dbReference>
<dbReference type="InterPro" id="IPR003615">
    <property type="entry name" value="HNH_nuc"/>
</dbReference>
<dbReference type="Gene3D" id="1.10.30.50">
    <property type="match status" value="1"/>
</dbReference>
<dbReference type="GO" id="GO:0003676">
    <property type="term" value="F:nucleic acid binding"/>
    <property type="evidence" value="ECO:0007669"/>
    <property type="project" value="InterPro"/>
</dbReference>
<protein>
    <recommendedName>
        <fullName evidence="1">HNH nuclease domain-containing protein</fullName>
    </recommendedName>
</protein>